<feature type="transmembrane region" description="Helical" evidence="13">
    <location>
        <begin position="91"/>
        <end position="109"/>
    </location>
</feature>
<dbReference type="Pfam" id="PF06736">
    <property type="entry name" value="TMEM175"/>
    <property type="match status" value="1"/>
</dbReference>
<evidence type="ECO:0000256" key="1">
    <source>
        <dbReference type="ARBA" id="ARBA00004141"/>
    </source>
</evidence>
<proteinExistence type="inferred from homology"/>
<keyword evidence="8 13" id="KW-1133">Transmembrane helix</keyword>
<keyword evidence="4" id="KW-0633">Potassium transport</keyword>
<comment type="subcellular location">
    <subcellularLocation>
        <location evidence="1">Membrane</location>
        <topology evidence="1">Multi-pass membrane protein</topology>
    </subcellularLocation>
</comment>
<keyword evidence="5 13" id="KW-0812">Transmembrane</keyword>
<feature type="transmembrane region" description="Helical" evidence="13">
    <location>
        <begin position="161"/>
        <end position="188"/>
    </location>
</feature>
<protein>
    <submittedName>
        <fullName evidence="14">DUF1211 domain-containing protein</fullName>
    </submittedName>
</protein>
<evidence type="ECO:0000256" key="7">
    <source>
        <dbReference type="ARBA" id="ARBA00022958"/>
    </source>
</evidence>
<evidence type="ECO:0000256" key="3">
    <source>
        <dbReference type="ARBA" id="ARBA00022448"/>
    </source>
</evidence>
<evidence type="ECO:0000256" key="4">
    <source>
        <dbReference type="ARBA" id="ARBA00022538"/>
    </source>
</evidence>
<keyword evidence="3" id="KW-0813">Transport</keyword>
<feature type="transmembrane region" description="Helical" evidence="13">
    <location>
        <begin position="13"/>
        <end position="33"/>
    </location>
</feature>
<evidence type="ECO:0000256" key="10">
    <source>
        <dbReference type="ARBA" id="ARBA00023136"/>
    </source>
</evidence>
<evidence type="ECO:0000313" key="15">
    <source>
        <dbReference type="Proteomes" id="UP000618818"/>
    </source>
</evidence>
<evidence type="ECO:0000256" key="12">
    <source>
        <dbReference type="ARBA" id="ARBA00034430"/>
    </source>
</evidence>
<evidence type="ECO:0000256" key="9">
    <source>
        <dbReference type="ARBA" id="ARBA00023065"/>
    </source>
</evidence>
<comment type="catalytic activity">
    <reaction evidence="12">
        <text>K(+)(in) = K(+)(out)</text>
        <dbReference type="Rhea" id="RHEA:29463"/>
        <dbReference type="ChEBI" id="CHEBI:29103"/>
    </reaction>
</comment>
<keyword evidence="10 13" id="KW-0472">Membrane</keyword>
<evidence type="ECO:0000256" key="5">
    <source>
        <dbReference type="ARBA" id="ARBA00022692"/>
    </source>
</evidence>
<keyword evidence="6" id="KW-0631">Potassium channel</keyword>
<accession>A0ABR8NGW5</accession>
<evidence type="ECO:0000256" key="2">
    <source>
        <dbReference type="ARBA" id="ARBA00006920"/>
    </source>
</evidence>
<keyword evidence="15" id="KW-1185">Reference proteome</keyword>
<evidence type="ECO:0000256" key="13">
    <source>
        <dbReference type="SAM" id="Phobius"/>
    </source>
</evidence>
<keyword evidence="9" id="KW-0406">Ion transport</keyword>
<comment type="caution">
    <text evidence="14">The sequence shown here is derived from an EMBL/GenBank/DDBJ whole genome shotgun (WGS) entry which is preliminary data.</text>
</comment>
<keyword evidence="7" id="KW-0630">Potassium</keyword>
<evidence type="ECO:0000256" key="11">
    <source>
        <dbReference type="ARBA" id="ARBA00023303"/>
    </source>
</evidence>
<organism evidence="14 15">
    <name type="scientific">Nocardioides cavernae</name>
    <dbReference type="NCBI Taxonomy" id="1921566"/>
    <lineage>
        <taxon>Bacteria</taxon>
        <taxon>Bacillati</taxon>
        <taxon>Actinomycetota</taxon>
        <taxon>Actinomycetes</taxon>
        <taxon>Propionibacteriales</taxon>
        <taxon>Nocardioidaceae</taxon>
        <taxon>Nocardioides</taxon>
    </lineage>
</organism>
<reference evidence="14 15" key="1">
    <citation type="submission" date="2020-09" db="EMBL/GenBank/DDBJ databases">
        <title>novel species in genus Nocardioides.</title>
        <authorList>
            <person name="Zhang G."/>
        </authorList>
    </citation>
    <scope>NUCLEOTIDE SEQUENCE [LARGE SCALE GENOMIC DNA]</scope>
    <source>
        <strain evidence="14 15">KCTC 39551</strain>
    </source>
</reference>
<gene>
    <name evidence="14" type="ORF">IEZ26_13710</name>
</gene>
<sequence>MAEPERDRGFERLVAFIDAMVAIAITLLVLPLVELTAEIDDYDSVNALLRENQAEVWAFLLSFAVIARLWFVQHDSVRHVVGYDRRLARLLLLWALTIVFLPFPTALVAETPDDSTTKLLYIGSMVLSTAILTLVEARLARHPGLTDGDDDADPVNGAANVAMLAAALVITLVVPATSYAPLLLLLAADPAARAWRRLRT</sequence>
<dbReference type="Proteomes" id="UP000618818">
    <property type="component" value="Unassembled WGS sequence"/>
</dbReference>
<evidence type="ECO:0000256" key="8">
    <source>
        <dbReference type="ARBA" id="ARBA00022989"/>
    </source>
</evidence>
<feature type="transmembrane region" description="Helical" evidence="13">
    <location>
        <begin position="54"/>
        <end position="71"/>
    </location>
</feature>
<dbReference type="RefSeq" id="WP_191195569.1">
    <property type="nucleotide sequence ID" value="NZ_JACXYZ010000002.1"/>
</dbReference>
<keyword evidence="11" id="KW-0407">Ion channel</keyword>
<comment type="similarity">
    <text evidence="2">Belongs to the TMEM175 family.</text>
</comment>
<evidence type="ECO:0000313" key="14">
    <source>
        <dbReference type="EMBL" id="MBD3925684.1"/>
    </source>
</evidence>
<evidence type="ECO:0000256" key="6">
    <source>
        <dbReference type="ARBA" id="ARBA00022826"/>
    </source>
</evidence>
<dbReference type="EMBL" id="JACXYZ010000002">
    <property type="protein sequence ID" value="MBD3925684.1"/>
    <property type="molecule type" value="Genomic_DNA"/>
</dbReference>
<name>A0ABR8NGW5_9ACTN</name>
<dbReference type="InterPro" id="IPR010617">
    <property type="entry name" value="TMEM175-like"/>
</dbReference>